<name>A0ABD2X8Z3_9HYME</name>
<dbReference type="Gene3D" id="3.30.160.60">
    <property type="entry name" value="Classic Zinc Finger"/>
    <property type="match status" value="1"/>
</dbReference>
<evidence type="ECO:0000256" key="1">
    <source>
        <dbReference type="PROSITE-ProRule" id="PRU00042"/>
    </source>
</evidence>
<proteinExistence type="predicted"/>
<evidence type="ECO:0000313" key="3">
    <source>
        <dbReference type="EMBL" id="KAL3401217.1"/>
    </source>
</evidence>
<comment type="caution">
    <text evidence="3">The sequence shown here is derived from an EMBL/GenBank/DDBJ whole genome shotgun (WGS) entry which is preliminary data.</text>
</comment>
<gene>
    <name evidence="3" type="ORF">TKK_005815</name>
</gene>
<dbReference type="EMBL" id="JBJJXI010000049">
    <property type="protein sequence ID" value="KAL3401217.1"/>
    <property type="molecule type" value="Genomic_DNA"/>
</dbReference>
<evidence type="ECO:0000313" key="4">
    <source>
        <dbReference type="Proteomes" id="UP001627154"/>
    </source>
</evidence>
<dbReference type="InterPro" id="IPR036236">
    <property type="entry name" value="Znf_C2H2_sf"/>
</dbReference>
<dbReference type="GO" id="GO:0008270">
    <property type="term" value="F:zinc ion binding"/>
    <property type="evidence" value="ECO:0007669"/>
    <property type="project" value="UniProtKB-KW"/>
</dbReference>
<dbReference type="SMART" id="SM00355">
    <property type="entry name" value="ZnF_C2H2"/>
    <property type="match status" value="1"/>
</dbReference>
<keyword evidence="4" id="KW-1185">Reference proteome</keyword>
<protein>
    <recommendedName>
        <fullName evidence="2">C2H2-type domain-containing protein</fullName>
    </recommendedName>
</protein>
<dbReference type="PROSITE" id="PS50157">
    <property type="entry name" value="ZINC_FINGER_C2H2_2"/>
    <property type="match status" value="1"/>
</dbReference>
<feature type="domain" description="C2H2-type" evidence="2">
    <location>
        <begin position="34"/>
        <end position="61"/>
    </location>
</feature>
<organism evidence="3 4">
    <name type="scientific">Trichogramma kaykai</name>
    <dbReference type="NCBI Taxonomy" id="54128"/>
    <lineage>
        <taxon>Eukaryota</taxon>
        <taxon>Metazoa</taxon>
        <taxon>Ecdysozoa</taxon>
        <taxon>Arthropoda</taxon>
        <taxon>Hexapoda</taxon>
        <taxon>Insecta</taxon>
        <taxon>Pterygota</taxon>
        <taxon>Neoptera</taxon>
        <taxon>Endopterygota</taxon>
        <taxon>Hymenoptera</taxon>
        <taxon>Apocrita</taxon>
        <taxon>Proctotrupomorpha</taxon>
        <taxon>Chalcidoidea</taxon>
        <taxon>Trichogrammatidae</taxon>
        <taxon>Trichogramma</taxon>
    </lineage>
</organism>
<keyword evidence="1" id="KW-0863">Zinc-finger</keyword>
<keyword evidence="1" id="KW-0862">Zinc</keyword>
<dbReference type="InterPro" id="IPR013087">
    <property type="entry name" value="Znf_C2H2_type"/>
</dbReference>
<accession>A0ABD2X8Z3</accession>
<sequence length="111" mass="12477">MLVDPRVNRIASPATENARGGADAPTAEGAAVNFTCTVCSRVFTTQRGLRVHFRQHPSEANAWIEISSSRKHWKEDEMQIFAKEEARAAIVGVRFLNQHLCRRFNGDLVRV</sequence>
<dbReference type="SUPFAM" id="SSF57667">
    <property type="entry name" value="beta-beta-alpha zinc fingers"/>
    <property type="match status" value="1"/>
</dbReference>
<reference evidence="3 4" key="1">
    <citation type="journal article" date="2024" name="bioRxiv">
        <title>A reference genome for Trichogramma kaykai: A tiny desert-dwelling parasitoid wasp with competing sex-ratio distorters.</title>
        <authorList>
            <person name="Culotta J."/>
            <person name="Lindsey A.R."/>
        </authorList>
    </citation>
    <scope>NUCLEOTIDE SEQUENCE [LARGE SCALE GENOMIC DNA]</scope>
    <source>
        <strain evidence="4">KSX58</strain>
        <tissue evidence="3">Whole organism</tissue>
    </source>
</reference>
<dbReference type="PROSITE" id="PS00028">
    <property type="entry name" value="ZINC_FINGER_C2H2_1"/>
    <property type="match status" value="1"/>
</dbReference>
<dbReference type="AlphaFoldDB" id="A0ABD2X8Z3"/>
<keyword evidence="1" id="KW-0479">Metal-binding</keyword>
<evidence type="ECO:0000259" key="2">
    <source>
        <dbReference type="PROSITE" id="PS50157"/>
    </source>
</evidence>
<dbReference type="Proteomes" id="UP001627154">
    <property type="component" value="Unassembled WGS sequence"/>
</dbReference>